<accession>A0A498KT71</accession>
<sequence length="122" mass="13954">MSEKQSPQAAVEEELTRFIEAVKASPEYQRFDAAREQLQADDDASALMTQFERTQTEFQENEFDQDLMAELGDLQDQMADNETIAEFRTAREELNELLRETDEIVSDHLEQQFAQPNGGGCC</sequence>
<protein>
    <submittedName>
        <fullName evidence="1">YlbF family regulator</fullName>
    </submittedName>
</protein>
<dbReference type="Proteomes" id="UP000289691">
    <property type="component" value="Unassembled WGS sequence"/>
</dbReference>
<organism evidence="1 2">
    <name type="scientific">Halorientalis pallida</name>
    <dbReference type="NCBI Taxonomy" id="2479928"/>
    <lineage>
        <taxon>Archaea</taxon>
        <taxon>Methanobacteriati</taxon>
        <taxon>Methanobacteriota</taxon>
        <taxon>Stenosarchaea group</taxon>
        <taxon>Halobacteria</taxon>
        <taxon>Halobacteriales</taxon>
        <taxon>Haloarculaceae</taxon>
        <taxon>Halorientalis</taxon>
    </lineage>
</organism>
<proteinExistence type="predicted"/>
<dbReference type="InterPro" id="IPR023378">
    <property type="entry name" value="YheA/YmcA-like_dom_sf"/>
</dbReference>
<name>A0A498KT71_9EURY</name>
<reference evidence="1 2" key="1">
    <citation type="submission" date="2019-01" db="EMBL/GenBank/DDBJ databases">
        <title>Halorientalis sp. F13-25 a new haloarchaeum isolated from hypersaline water.</title>
        <authorList>
            <person name="Ana D.-V."/>
            <person name="Cristina S.-P."/>
            <person name="Antonio V."/>
        </authorList>
    </citation>
    <scope>NUCLEOTIDE SEQUENCE [LARGE SCALE GENOMIC DNA]</scope>
    <source>
        <strain evidence="1 2">F13-25</strain>
    </source>
</reference>
<dbReference type="RefSeq" id="WP_129069708.1">
    <property type="nucleotide sequence ID" value="NZ_RDFA01000005.1"/>
</dbReference>
<dbReference type="Pfam" id="PF06133">
    <property type="entry name" value="Com_YlbF"/>
    <property type="match status" value="1"/>
</dbReference>
<evidence type="ECO:0000313" key="1">
    <source>
        <dbReference type="EMBL" id="RXK47856.1"/>
    </source>
</evidence>
<keyword evidence="2" id="KW-1185">Reference proteome</keyword>
<dbReference type="Gene3D" id="1.20.1500.10">
    <property type="entry name" value="YheA/YmcA-like"/>
    <property type="match status" value="1"/>
</dbReference>
<evidence type="ECO:0000313" key="2">
    <source>
        <dbReference type="Proteomes" id="UP000289691"/>
    </source>
</evidence>
<dbReference type="OrthoDB" id="203899at2157"/>
<dbReference type="InterPro" id="IPR010368">
    <property type="entry name" value="Com_YlbF"/>
</dbReference>
<gene>
    <name evidence="1" type="ORF">EAF64_14500</name>
</gene>
<comment type="caution">
    <text evidence="1">The sequence shown here is derived from an EMBL/GenBank/DDBJ whole genome shotgun (WGS) entry which is preliminary data.</text>
</comment>
<dbReference type="EMBL" id="RDFA01000005">
    <property type="protein sequence ID" value="RXK47856.1"/>
    <property type="molecule type" value="Genomic_DNA"/>
</dbReference>
<dbReference type="SUPFAM" id="SSF158622">
    <property type="entry name" value="YheA/YmcA-like"/>
    <property type="match status" value="1"/>
</dbReference>
<dbReference type="AlphaFoldDB" id="A0A498KT71"/>